<dbReference type="STRING" id="1365484.W6Q5Z3"/>
<gene>
    <name evidence="13" type="ORF">PROQFM164_S02g001561</name>
</gene>
<dbReference type="SUPFAM" id="SSF50129">
    <property type="entry name" value="GroES-like"/>
    <property type="match status" value="1"/>
</dbReference>
<dbReference type="Gene3D" id="3.40.366.10">
    <property type="entry name" value="Malonyl-Coenzyme A Acyl Carrier Protein, domain 2"/>
    <property type="match status" value="1"/>
</dbReference>
<dbReference type="InterPro" id="IPR049551">
    <property type="entry name" value="PKS_DH_C"/>
</dbReference>
<dbReference type="InterPro" id="IPR056501">
    <property type="entry name" value="NAD-bd_HRPKS_sdrA"/>
</dbReference>
<protein>
    <submittedName>
        <fullName evidence="13">Beta-ketoacyl synthase</fullName>
    </submittedName>
</protein>
<dbReference type="CDD" id="cd05195">
    <property type="entry name" value="enoyl_red"/>
    <property type="match status" value="1"/>
</dbReference>
<dbReference type="GO" id="GO:0006633">
    <property type="term" value="P:fatty acid biosynthetic process"/>
    <property type="evidence" value="ECO:0007669"/>
    <property type="project" value="TreeGrafter"/>
</dbReference>
<dbReference type="Proteomes" id="UP000030686">
    <property type="component" value="Unassembled WGS sequence"/>
</dbReference>
<dbReference type="PROSITE" id="PS52004">
    <property type="entry name" value="KS3_2"/>
    <property type="match status" value="1"/>
</dbReference>
<dbReference type="InterPro" id="IPR011032">
    <property type="entry name" value="GroES-like_sf"/>
</dbReference>
<dbReference type="GO" id="GO:1901336">
    <property type="term" value="P:lactone biosynthetic process"/>
    <property type="evidence" value="ECO:0007669"/>
    <property type="project" value="UniProtKB-ARBA"/>
</dbReference>
<dbReference type="InterPro" id="IPR029063">
    <property type="entry name" value="SAM-dependent_MTases_sf"/>
</dbReference>
<dbReference type="InterPro" id="IPR014043">
    <property type="entry name" value="Acyl_transferase_dom"/>
</dbReference>
<dbReference type="Pfam" id="PF14765">
    <property type="entry name" value="PS-DH"/>
    <property type="match status" value="1"/>
</dbReference>
<dbReference type="InterPro" id="IPR049552">
    <property type="entry name" value="PKS_DH_N"/>
</dbReference>
<feature type="domain" description="PKS/mFAS DH" evidence="12">
    <location>
        <begin position="899"/>
        <end position="1182"/>
    </location>
</feature>
<dbReference type="InterPro" id="IPR013217">
    <property type="entry name" value="Methyltransf_12"/>
</dbReference>
<dbReference type="Pfam" id="PF00109">
    <property type="entry name" value="ketoacyl-synt"/>
    <property type="match status" value="1"/>
</dbReference>
<dbReference type="SUPFAM" id="SSF53335">
    <property type="entry name" value="S-adenosyl-L-methionine-dependent methyltransferases"/>
    <property type="match status" value="1"/>
</dbReference>
<dbReference type="InterPro" id="IPR013149">
    <property type="entry name" value="ADH-like_C"/>
</dbReference>
<dbReference type="Pfam" id="PF23114">
    <property type="entry name" value="NAD-bd_HRPKS_sdrA"/>
    <property type="match status" value="1"/>
</dbReference>
<dbReference type="PROSITE" id="PS50075">
    <property type="entry name" value="CARRIER"/>
    <property type="match status" value="1"/>
</dbReference>
<feature type="domain" description="Ketosynthase family 3 (KS3)" evidence="11">
    <location>
        <begin position="13"/>
        <end position="436"/>
    </location>
</feature>
<keyword evidence="7" id="KW-0012">Acyltransferase</keyword>
<keyword evidence="6" id="KW-0511">Multifunctional enzyme</keyword>
<dbReference type="InterPro" id="IPR032821">
    <property type="entry name" value="PKS_assoc"/>
</dbReference>
<evidence type="ECO:0000259" key="10">
    <source>
        <dbReference type="PROSITE" id="PS50075"/>
    </source>
</evidence>
<dbReference type="GO" id="GO:0008270">
    <property type="term" value="F:zinc ion binding"/>
    <property type="evidence" value="ECO:0007669"/>
    <property type="project" value="InterPro"/>
</dbReference>
<proteinExistence type="inferred from homology"/>
<organism evidence="13 14">
    <name type="scientific">Penicillium roqueforti (strain FM164)</name>
    <dbReference type="NCBI Taxonomy" id="1365484"/>
    <lineage>
        <taxon>Eukaryota</taxon>
        <taxon>Fungi</taxon>
        <taxon>Dikarya</taxon>
        <taxon>Ascomycota</taxon>
        <taxon>Pezizomycotina</taxon>
        <taxon>Eurotiomycetes</taxon>
        <taxon>Eurotiomycetidae</taxon>
        <taxon>Eurotiales</taxon>
        <taxon>Aspergillaceae</taxon>
        <taxon>Penicillium</taxon>
    </lineage>
</organism>
<dbReference type="InterPro" id="IPR016035">
    <property type="entry name" value="Acyl_Trfase/lysoPLipase"/>
</dbReference>
<evidence type="ECO:0000313" key="13">
    <source>
        <dbReference type="EMBL" id="CDM31411.1"/>
    </source>
</evidence>
<keyword evidence="5" id="KW-0560">Oxidoreductase</keyword>
<dbReference type="InterPro" id="IPR036736">
    <property type="entry name" value="ACP-like_sf"/>
</dbReference>
<dbReference type="SMART" id="SM00829">
    <property type="entry name" value="PKS_ER"/>
    <property type="match status" value="1"/>
</dbReference>
<keyword evidence="9" id="KW-0479">Metal-binding</keyword>
<dbReference type="Gene3D" id="3.10.129.110">
    <property type="entry name" value="Polyketide synthase dehydratase"/>
    <property type="match status" value="1"/>
</dbReference>
<keyword evidence="4" id="KW-0521">NADP</keyword>
<dbReference type="Pfam" id="PF00107">
    <property type="entry name" value="ADH_zinc_N"/>
    <property type="match status" value="1"/>
</dbReference>
<dbReference type="InterPro" id="IPR042104">
    <property type="entry name" value="PKS_dehydratase_sf"/>
</dbReference>
<keyword evidence="3" id="KW-0808">Transferase</keyword>
<dbReference type="InterPro" id="IPR001227">
    <property type="entry name" value="Ac_transferase_dom_sf"/>
</dbReference>
<evidence type="ECO:0000259" key="11">
    <source>
        <dbReference type="PROSITE" id="PS52004"/>
    </source>
</evidence>
<feature type="active site" description="Proton donor; for dehydratase activity" evidence="8">
    <location>
        <position position="1098"/>
    </location>
</feature>
<dbReference type="Gene3D" id="3.40.50.720">
    <property type="entry name" value="NAD(P)-binding Rossmann-like Domain"/>
    <property type="match status" value="1"/>
</dbReference>
<dbReference type="InterPro" id="IPR016036">
    <property type="entry name" value="Malonyl_transacylase_ACP-bd"/>
</dbReference>
<dbReference type="CDD" id="cd00833">
    <property type="entry name" value="PKS"/>
    <property type="match status" value="1"/>
</dbReference>
<evidence type="ECO:0000313" key="14">
    <source>
        <dbReference type="Proteomes" id="UP000030686"/>
    </source>
</evidence>
<dbReference type="GO" id="GO:0031177">
    <property type="term" value="F:phosphopantetheine binding"/>
    <property type="evidence" value="ECO:0007669"/>
    <property type="project" value="InterPro"/>
</dbReference>
<dbReference type="SMART" id="SM00827">
    <property type="entry name" value="PKS_AT"/>
    <property type="match status" value="1"/>
</dbReference>
<dbReference type="PROSITE" id="PS52019">
    <property type="entry name" value="PKS_MFAS_DH"/>
    <property type="match status" value="1"/>
</dbReference>
<keyword evidence="9" id="KW-0862">Zinc</keyword>
<dbReference type="EMBL" id="HG792016">
    <property type="protein sequence ID" value="CDM31411.1"/>
    <property type="molecule type" value="Genomic_DNA"/>
</dbReference>
<feature type="region of interest" description="N-terminal hotdog fold" evidence="8">
    <location>
        <begin position="899"/>
        <end position="1028"/>
    </location>
</feature>
<dbReference type="InterPro" id="IPR020806">
    <property type="entry name" value="PKS_PP-bd"/>
</dbReference>
<evidence type="ECO:0000256" key="8">
    <source>
        <dbReference type="PROSITE-ProRule" id="PRU01363"/>
    </source>
</evidence>
<dbReference type="Pfam" id="PF02801">
    <property type="entry name" value="Ketoacyl-synt_C"/>
    <property type="match status" value="1"/>
</dbReference>
<sequence>MILKVVEPKPVPPEPIAICGMSVRLPGGLHTPQQLWDFLVAKGDARGQVPKSRYNVSTYYSETQKPGSVKTEYGYFLDESIDIASVDTSFFTMGKLEVERMDPQQRQMLEVARECMEDAGETNWKGRPIGCYMGSFGEDWLEICVKETQQYGQHRVSGYGDFMLPNRVSYEMDLTGPSMVVRTGCSAGIVALHEACLAISRGDCESAIVGGANLIMAPGMTAAMSEQGVISPDGSCKSFSADANGYARGEGISAIFIKPLADALRDGNPVRAVIRSTSSNSDGRGAGIGAHVPNDVSHEAMIRRAYEVAGITDYSQTAFFECHGTGTQVGDPIETRAVGRVFGPSGGILIGSVKPNLGHAEGASGITSLIKSVLALENRTIPPNIKFKERNPNIQWDEYGLAVPTDPMPWPEARSERISVNSFGIGGTNAHVIVDSARSFGVSPVATRHTISPQLLVYSANNAESLKQMISHYTSYVQKNPARVADLAFTLANKREHLPHRAFSVQSPLGPLTTSAPSKTGETPNIVMVFTGQGAQWPQMGASMIHNDVYPAFKKSIQNLDSHLQTLTDAPDWSIEEELLKDPDTSRLSSSELSQPLCTAIQVALIDTFASVGVQPAAVVGHSSGEIAAAYAAGAITATEAITIAFYRGQVTKAQTRPGSMAAIGMGAEDIQEYLQDGVVVACENSPKSVTLAGDTHAIEKVVAIIKEAHPDVLARQLKVDKAYHSHHMAEIGDEYHALIEHEISTKAPNKLFFSSVENELLTEAQHLGPKYWQMNLQSPVLFRSAVSSIIKHQISKNMVLLEVGPHSALAGPLRQIQSHLSTSSPYISTFVRNQDSTESFLTAIGQLHVLNAVPALDKVISTGSTLPDLPRYPWDHSKKFWYESRLSKEWRHREHKYHDLLGVRVTESPDFHPLFRNLFHLDNAPWIRDHKVGDDIVFPFAGYAAMIGEAVRQVTGVREAFKLRNVIVSTALVLNEGPPVEIMTTLHRHRLTDSLDSEWWEFAITSHNGANWIKHCSGEVRSLNEYLEDVDKKAPLVRKVETRRCYHSMAMSGLNFGPSFQRLDHVRSDTVSQSATSELVAKDTDGDNYHLHPTVIDASLQLLSVAASKGYAEPITNIMVPTHIQEISIYRCYENVHVQASASYTPNGSIIGSGQCITAGGKVALRSSGIKLSVLDHQDPEKGEPPIGCAEWAPHIDFLDVNTLIKPLIDRSDYMPALTELSHLCMIYTQRVIADLDTPISHMYKYRSWIDQHLLSVDLQSLQILDNIAIKQRVKELVDQISQTNGAHLAVGIEVIFNNVQQIFTGEAEALDLLLTDDILANVYNAMDQCDISEFIRNLTHTKPNLRILEIGAGTGGSTANILKLLTPGSRTLYMNYTFTDISSGFFVAAKDRFASYPNIEYATLDISKDPSDQGFDDRKYDLILATNVIHATASLNDSLSNIHKLLSPTGWLLLHELTPISKWINYIFGTLAGWWYGEVDGRSGEPYIGIERWAKELKAAGFRTPDAAVLDSNQPHQLNAMIVARPEVDIAPKKCVTVLTLSKSMSVGPLLQALDNRGYSVHHSRFDEEPLPEGQDVIALLDEEAPFFEGMDNQRFDSFKKLAHSLDQRGVLWVTRSSQAQCRDPRFAQINGVARTIRNELRVDFATCEVDDLDVSFEKLIDVYEKFQVRQEDETLKPEFEYAIVDNTVQVGRYHPFSAQNGQEALASNSSIALRTSKPGRLASLHWAHGDIKPLEGDEVEIDTYAIGLNFKDVLCAMGIVEAKENEFGHEGAGIVRRTGPDVQSLKVGDRVMVVGSCLFGTQLVLSENLCEKIPGGLSFSDAASMPCVFSTSIYSIFDVGNLKKGQSILIHSACGGVGIATIQLAQMVGAEIYATVGNEEKVRYLMDTFGLPRNRILNSRNASFVEDIMRETNGQGVDLALNSLSGELLHATWKCIAPFGKMVEIGKRDLIGSGKLDMTPFLDNRSYCCVDLDQICSRKPILAKKLLKEIVDLLKERYISPIRPIKVFSSDGIHDAFRYMQQGTHLGKIVVSMRDTSGQVSAVQNIQPRKKPTQLNSSGAYLLVGGLGGLGRAISTWMVQRGARHLIYLSRTAGSSESHREFAQELASMDCRVDFVQGSVSNIADVTTAVTRAQGRLRGILQMSMMLRDRSFERMTLEEWNTSVDPKVKGTWNLHNASVSANAELDFFVLFSSVSGVFGLPGQINYAGANTFLDAFSQYRLGLGLPACAIDIGIVEGVGYAAEQDEILQKLKAAGGLGNTVSVSELLSAVEAAMTSISSNLRPQAGNFGVGIRPNVPLADQRNRLVWKKDIRMSVFHNTGAAGTILTSASDAGAGLEAFITQAKGDAALINQPGSAQMLAVEIGKKVFSFLLKPEEDLVTSCSLSDLGMDSLVAIEVKQWWKATFGFDISVLELMGMGSLDILGEHAAHGMLRLFHGVQDQAD</sequence>
<feature type="region of interest" description="C-terminal hotdog fold" evidence="8">
    <location>
        <begin position="1038"/>
        <end position="1182"/>
    </location>
</feature>
<evidence type="ECO:0000256" key="3">
    <source>
        <dbReference type="ARBA" id="ARBA00022679"/>
    </source>
</evidence>
<dbReference type="InterPro" id="IPR057326">
    <property type="entry name" value="KR_dom"/>
</dbReference>
<dbReference type="InterPro" id="IPR014030">
    <property type="entry name" value="Ketoacyl_synth_N"/>
</dbReference>
<dbReference type="InterPro" id="IPR020807">
    <property type="entry name" value="PKS_DH"/>
</dbReference>
<dbReference type="Gene3D" id="3.90.180.10">
    <property type="entry name" value="Medium-chain alcohol dehydrogenases, catalytic domain"/>
    <property type="match status" value="1"/>
</dbReference>
<dbReference type="SMART" id="SM00823">
    <property type="entry name" value="PKS_PP"/>
    <property type="match status" value="1"/>
</dbReference>
<dbReference type="SUPFAM" id="SSF51735">
    <property type="entry name" value="NAD(P)-binding Rossmann-fold domains"/>
    <property type="match status" value="2"/>
</dbReference>
<comment type="similarity">
    <text evidence="9">Belongs to the zinc-containing alcohol dehydrogenase family.</text>
</comment>
<dbReference type="InterPro" id="IPR020841">
    <property type="entry name" value="PKS_Beta-ketoAc_synthase_dom"/>
</dbReference>
<dbReference type="PANTHER" id="PTHR43775">
    <property type="entry name" value="FATTY ACID SYNTHASE"/>
    <property type="match status" value="1"/>
</dbReference>
<evidence type="ECO:0000256" key="1">
    <source>
        <dbReference type="ARBA" id="ARBA00022450"/>
    </source>
</evidence>
<dbReference type="InterPro" id="IPR016039">
    <property type="entry name" value="Thiolase-like"/>
</dbReference>
<dbReference type="Pfam" id="PF16197">
    <property type="entry name" value="KAsynt_C_assoc"/>
    <property type="match status" value="1"/>
</dbReference>
<dbReference type="OrthoDB" id="329835at2759"/>
<dbReference type="SMART" id="SM00826">
    <property type="entry name" value="PKS_DH"/>
    <property type="match status" value="1"/>
</dbReference>
<dbReference type="InterPro" id="IPR013968">
    <property type="entry name" value="PKS_KR"/>
</dbReference>
<dbReference type="FunFam" id="3.40.50.720:FF:000209">
    <property type="entry name" value="Polyketide synthase Pks12"/>
    <property type="match status" value="1"/>
</dbReference>
<dbReference type="Pfam" id="PF21089">
    <property type="entry name" value="PKS_DH_N"/>
    <property type="match status" value="1"/>
</dbReference>
<dbReference type="GO" id="GO:0004312">
    <property type="term" value="F:fatty acid synthase activity"/>
    <property type="evidence" value="ECO:0007669"/>
    <property type="project" value="TreeGrafter"/>
</dbReference>
<dbReference type="PANTHER" id="PTHR43775:SF28">
    <property type="entry name" value="SYNTHASE, PUTATIVE-RELATED"/>
    <property type="match status" value="1"/>
</dbReference>
<dbReference type="SUPFAM" id="SSF52151">
    <property type="entry name" value="FabD/lysophospholipase-like"/>
    <property type="match status" value="1"/>
</dbReference>
<keyword evidence="14" id="KW-1185">Reference proteome</keyword>
<dbReference type="Gene3D" id="1.10.1200.10">
    <property type="entry name" value="ACP-like"/>
    <property type="match status" value="1"/>
</dbReference>
<dbReference type="Pfam" id="PF08240">
    <property type="entry name" value="ADH_N"/>
    <property type="match status" value="1"/>
</dbReference>
<dbReference type="GO" id="GO:0016491">
    <property type="term" value="F:oxidoreductase activity"/>
    <property type="evidence" value="ECO:0007669"/>
    <property type="project" value="UniProtKB-KW"/>
</dbReference>
<reference evidence="13" key="1">
    <citation type="journal article" date="2014" name="Nat. Commun.">
        <title>Multiple recent horizontal transfers of a large genomic region in cheese making fungi.</title>
        <authorList>
            <person name="Cheeseman K."/>
            <person name="Ropars J."/>
            <person name="Renault P."/>
            <person name="Dupont J."/>
            <person name="Gouzy J."/>
            <person name="Branca A."/>
            <person name="Abraham A.L."/>
            <person name="Ceppi M."/>
            <person name="Conseiller E."/>
            <person name="Debuchy R."/>
            <person name="Malagnac F."/>
            <person name="Goarin A."/>
            <person name="Silar P."/>
            <person name="Lacoste S."/>
            <person name="Sallet E."/>
            <person name="Bensimon A."/>
            <person name="Giraud T."/>
            <person name="Brygoo Y."/>
        </authorList>
    </citation>
    <scope>NUCLEOTIDE SEQUENCE [LARGE SCALE GENOMIC DNA]</scope>
    <source>
        <strain evidence="13">FM164</strain>
    </source>
</reference>
<evidence type="ECO:0000256" key="6">
    <source>
        <dbReference type="ARBA" id="ARBA00023268"/>
    </source>
</evidence>
<dbReference type="SUPFAM" id="SSF53901">
    <property type="entry name" value="Thiolase-like"/>
    <property type="match status" value="1"/>
</dbReference>
<dbReference type="SUPFAM" id="SSF55048">
    <property type="entry name" value="Probable ACP-binding domain of malonyl-CoA ACP transacylase"/>
    <property type="match status" value="1"/>
</dbReference>
<feature type="active site" description="Proton acceptor; for dehydratase activity" evidence="8">
    <location>
        <position position="931"/>
    </location>
</feature>
<dbReference type="InterPro" id="IPR020843">
    <property type="entry name" value="ER"/>
</dbReference>
<dbReference type="Pfam" id="PF00698">
    <property type="entry name" value="Acyl_transf_1"/>
    <property type="match status" value="1"/>
</dbReference>
<feature type="domain" description="Carrier" evidence="10">
    <location>
        <begin position="2358"/>
        <end position="2434"/>
    </location>
</feature>
<evidence type="ECO:0000256" key="2">
    <source>
        <dbReference type="ARBA" id="ARBA00022553"/>
    </source>
</evidence>
<evidence type="ECO:0000259" key="12">
    <source>
        <dbReference type="PROSITE" id="PS52019"/>
    </source>
</evidence>
<dbReference type="InterPro" id="IPR036291">
    <property type="entry name" value="NAD(P)-bd_dom_sf"/>
</dbReference>
<dbReference type="PROSITE" id="PS00059">
    <property type="entry name" value="ADH_ZINC"/>
    <property type="match status" value="1"/>
</dbReference>
<dbReference type="Pfam" id="PF08242">
    <property type="entry name" value="Methyltransf_12"/>
    <property type="match status" value="1"/>
</dbReference>
<evidence type="ECO:0000256" key="4">
    <source>
        <dbReference type="ARBA" id="ARBA00022857"/>
    </source>
</evidence>
<dbReference type="CDD" id="cd02440">
    <property type="entry name" value="AdoMet_MTases"/>
    <property type="match status" value="1"/>
</dbReference>
<comment type="cofactor">
    <cofactor evidence="9">
        <name>Zn(2+)</name>
        <dbReference type="ChEBI" id="CHEBI:29105"/>
    </cofactor>
</comment>
<dbReference type="OMA" id="KMRGGEF"/>
<dbReference type="GO" id="GO:0030639">
    <property type="term" value="P:polyketide biosynthetic process"/>
    <property type="evidence" value="ECO:0007669"/>
    <property type="project" value="UniProtKB-ARBA"/>
</dbReference>
<dbReference type="SMART" id="SM00822">
    <property type="entry name" value="PKS_KR"/>
    <property type="match status" value="1"/>
</dbReference>
<name>W6Q5Z3_PENRF</name>
<dbReference type="SMART" id="SM00825">
    <property type="entry name" value="PKS_KS"/>
    <property type="match status" value="1"/>
</dbReference>
<dbReference type="SUPFAM" id="SSF47336">
    <property type="entry name" value="ACP-like"/>
    <property type="match status" value="1"/>
</dbReference>
<dbReference type="InterPro" id="IPR049900">
    <property type="entry name" value="PKS_mFAS_DH"/>
</dbReference>
<dbReference type="InterPro" id="IPR002328">
    <property type="entry name" value="ADH_Zn_CS"/>
</dbReference>
<keyword evidence="1" id="KW-0596">Phosphopantetheine</keyword>
<evidence type="ECO:0000256" key="9">
    <source>
        <dbReference type="RuleBase" id="RU361277"/>
    </source>
</evidence>
<dbReference type="Pfam" id="PF08659">
    <property type="entry name" value="KR"/>
    <property type="match status" value="1"/>
</dbReference>
<dbReference type="Pfam" id="PF00550">
    <property type="entry name" value="PP-binding"/>
    <property type="match status" value="1"/>
</dbReference>
<evidence type="ECO:0000256" key="7">
    <source>
        <dbReference type="ARBA" id="ARBA00023315"/>
    </source>
</evidence>
<dbReference type="InterPro" id="IPR050091">
    <property type="entry name" value="PKS_NRPS_Biosynth_Enz"/>
</dbReference>
<dbReference type="Gene3D" id="3.40.50.150">
    <property type="entry name" value="Vaccinia Virus protein VP39"/>
    <property type="match status" value="1"/>
</dbReference>
<evidence type="ECO:0000256" key="5">
    <source>
        <dbReference type="ARBA" id="ARBA00023002"/>
    </source>
</evidence>
<dbReference type="InterPro" id="IPR009081">
    <property type="entry name" value="PP-bd_ACP"/>
</dbReference>
<keyword evidence="2" id="KW-0597">Phosphoprotein</keyword>
<dbReference type="Gene3D" id="3.40.47.10">
    <property type="match status" value="1"/>
</dbReference>
<dbReference type="InterPro" id="IPR014031">
    <property type="entry name" value="Ketoacyl_synth_C"/>
</dbReference>
<accession>W6Q5Z3</accession>
<dbReference type="InterPro" id="IPR013154">
    <property type="entry name" value="ADH-like_N"/>
</dbReference>